<feature type="region of interest" description="Disordered" evidence="1">
    <location>
        <begin position="832"/>
        <end position="906"/>
    </location>
</feature>
<dbReference type="OrthoDB" id="264795at2759"/>
<gene>
    <name evidence="3" type="ORF">EW146_g7728</name>
</gene>
<name>A0A4S4LK15_9AGAM</name>
<evidence type="ECO:0000256" key="1">
    <source>
        <dbReference type="SAM" id="MobiDB-lite"/>
    </source>
</evidence>
<dbReference type="PANTHER" id="PTHR12436:SF3">
    <property type="entry name" value="GERMINAL-CENTER ASSOCIATED NUCLEAR PROTEIN"/>
    <property type="match status" value="1"/>
</dbReference>
<keyword evidence="4" id="KW-1185">Reference proteome</keyword>
<evidence type="ECO:0000313" key="4">
    <source>
        <dbReference type="Proteomes" id="UP000310158"/>
    </source>
</evidence>
<feature type="compositionally biased region" description="Polar residues" evidence="1">
    <location>
        <begin position="675"/>
        <end position="685"/>
    </location>
</feature>
<accession>A0A4S4LK15</accession>
<feature type="compositionally biased region" description="Polar residues" evidence="1">
    <location>
        <begin position="846"/>
        <end position="857"/>
    </location>
</feature>
<feature type="region of interest" description="Disordered" evidence="1">
    <location>
        <begin position="936"/>
        <end position="995"/>
    </location>
</feature>
<dbReference type="PANTHER" id="PTHR12436">
    <property type="entry name" value="80 KDA MCM3-ASSOCIATED PROTEIN"/>
    <property type="match status" value="1"/>
</dbReference>
<feature type="region of interest" description="Disordered" evidence="1">
    <location>
        <begin position="747"/>
        <end position="787"/>
    </location>
</feature>
<sequence>MITPASEQVAVEFDIINTIEIAMITSVFVLAYAGETTSVSDCAVDVPSRKAREVERKNAIAEGKMDDCLVPKRLDEAITMVGTCMDMHPRFERYRREPANNLFEWELIPGRRRVDHERAVKMYERAAGDKTLPSDLRPPPVLKRTLDYLFHDLLPREGFSPTFNFIRDRSRSVRNDFTMQHETGSLAIECHERCARFHILALHFERGRAGFSLALEEQQLMNTLQSLKEFYEDQHGRYESPNELEMRIYHRLIHIRDQRERHDDIPEWILAHPVFHLTTKFRKHIQVKSEPITKISSLIVDDEAMSIFAELAGVLREQGGQVMVFLVACILERLFGSDTIDDMENIRGGLGIPQIIDGVSTPVAYTPGTNGSSLPVVESSQESLRKVKGSQLKPSATEWLTNNFGVEPTSSAFLGEASYPPVSSSSLIPTSSSAPAIGSIPPSQPAASAFFQYQNDIQRVWRTNVYCWSLGFRFLFPIAVWSAYIMSAPSGLSQPQPTFGGSALGSTSLPGGSFSQSTQPSPFSSAWQASPFGSISAAKPFITSTPPKDALHEVVPSTQPNISPPTFGGAVFGSTSAFGSQSTQSSFSTAASSTSKSTGIFSTPLPNFGVSSSSKTASKGTVSVFGSSSLNPSAPSFTSNVTSNKEAIPSTVKTPLPSQPSPAPFSAISFPSYTPPSVSTSQHTRPSLPPIDTSPPSSLFRPSNVFAATQSETQSKLAFTKPQQFATPPPAAMTVRKETLFELPGLKTSETASVPENAPQTPTIVIPPTPTRRSPPSQPPPVRIDTISLPETPTATAAAFQLPTKPIKSLFGYASLQSVGSVSSEDILSPLQLTGPPLAGRPTPPSLQNRPSVSGSPTPAEPLASTSGILKPSPPEVPSPTLTRPSPPRLNGKGKERAGDTATLGEKASRFLNSSIVVKRSFQRWAARATERAAWTAAVRRSDAYSKRVHRQRLSDGQSANKKRRESNGSTAEPPSLKRSRKRVSGQYVPPRSDDELAQRLKENHEQHERRWAVGSFLELLRNHVKGRAEGYPFDWTIWLSTNSDNDGTAIWVERKFDVPRSGKWATERIFSIPLKSGDETAASPGLLVFECSPLGEVTDEIERKYRILDDCQRLREIIQSLPEDRHFIPSILFIQWAEDKQTNLSEDDLIMMTREYMSEGKIGSYRTFSLTSTTTNLDERLAEVLNSMSLDVSGQLVEILSWKDLLELVISPWNEFAMDWVSRCVMDGEVDWHLYGQVLRTLIELMNILSRFVMTRFDEADSHSDPLPLLRAEDIQSSDTMYEVAFDWSEQSGLGQISLDCALDLQSHQSLGDDFPIEVFTRHLYDIAARRIEAAVFPDKAISYPVPKPELQSIRDDVEKSISKSADKLRRTFAFHVRRKRKAPDEDEADDLHPATPSKRARRLSSEPTIVEDASFASIFNPNGSTLSNGSAHLPPPSSPTVSPAMSIVTEADGSPPRIVTAAMLRALTKNVLKNHAGGRS</sequence>
<evidence type="ECO:0000259" key="2">
    <source>
        <dbReference type="Pfam" id="PF03399"/>
    </source>
</evidence>
<dbReference type="Pfam" id="PF03399">
    <property type="entry name" value="SAC3_GANP"/>
    <property type="match status" value="1"/>
</dbReference>
<evidence type="ECO:0000313" key="3">
    <source>
        <dbReference type="EMBL" id="THH12412.1"/>
    </source>
</evidence>
<proteinExistence type="predicted"/>
<feature type="domain" description="SAC3/GANP/THP3 conserved" evidence="2">
    <location>
        <begin position="87"/>
        <end position="336"/>
    </location>
</feature>
<feature type="region of interest" description="Disordered" evidence="1">
    <location>
        <begin position="648"/>
        <end position="701"/>
    </location>
</feature>
<feature type="region of interest" description="Disordered" evidence="1">
    <location>
        <begin position="1378"/>
        <end position="1408"/>
    </location>
</feature>
<dbReference type="Gene3D" id="1.25.40.990">
    <property type="match status" value="1"/>
</dbReference>
<reference evidence="3 4" key="1">
    <citation type="submission" date="2019-02" db="EMBL/GenBank/DDBJ databases">
        <title>Genome sequencing of the rare red list fungi Bondarzewia mesenterica.</title>
        <authorList>
            <person name="Buettner E."/>
            <person name="Kellner H."/>
        </authorList>
    </citation>
    <scope>NUCLEOTIDE SEQUENCE [LARGE SCALE GENOMIC DNA]</scope>
    <source>
        <strain evidence="3 4">DSM 108281</strain>
    </source>
</reference>
<dbReference type="InterPro" id="IPR005062">
    <property type="entry name" value="SAC3/GANP/THP3_conserved"/>
</dbReference>
<protein>
    <recommendedName>
        <fullName evidence="2">SAC3/GANP/THP3 conserved domain-containing protein</fullName>
    </recommendedName>
</protein>
<organism evidence="3 4">
    <name type="scientific">Bondarzewia mesenterica</name>
    <dbReference type="NCBI Taxonomy" id="1095465"/>
    <lineage>
        <taxon>Eukaryota</taxon>
        <taxon>Fungi</taxon>
        <taxon>Dikarya</taxon>
        <taxon>Basidiomycota</taxon>
        <taxon>Agaricomycotina</taxon>
        <taxon>Agaricomycetes</taxon>
        <taxon>Russulales</taxon>
        <taxon>Bondarzewiaceae</taxon>
        <taxon>Bondarzewia</taxon>
    </lineage>
</organism>
<dbReference type="GO" id="GO:0006406">
    <property type="term" value="P:mRNA export from nucleus"/>
    <property type="evidence" value="ECO:0007669"/>
    <property type="project" value="TreeGrafter"/>
</dbReference>
<dbReference type="InterPro" id="IPR045107">
    <property type="entry name" value="SAC3/GANP/THP3"/>
</dbReference>
<comment type="caution">
    <text evidence="3">The sequence shown here is derived from an EMBL/GenBank/DDBJ whole genome shotgun (WGS) entry which is preliminary data.</text>
</comment>
<dbReference type="GO" id="GO:0070390">
    <property type="term" value="C:transcription export complex 2"/>
    <property type="evidence" value="ECO:0007669"/>
    <property type="project" value="TreeGrafter"/>
</dbReference>
<dbReference type="EMBL" id="SGPL01000467">
    <property type="protein sequence ID" value="THH12412.1"/>
    <property type="molecule type" value="Genomic_DNA"/>
</dbReference>
<dbReference type="GO" id="GO:0005737">
    <property type="term" value="C:cytoplasm"/>
    <property type="evidence" value="ECO:0007669"/>
    <property type="project" value="TreeGrafter"/>
</dbReference>
<dbReference type="Proteomes" id="UP000310158">
    <property type="component" value="Unassembled WGS sequence"/>
</dbReference>